<feature type="transmembrane region" description="Helical" evidence="7">
    <location>
        <begin position="178"/>
        <end position="199"/>
    </location>
</feature>
<dbReference type="Proteomes" id="UP001072034">
    <property type="component" value="Unassembled WGS sequence"/>
</dbReference>
<dbReference type="Gene3D" id="1.10.3720.10">
    <property type="entry name" value="MetI-like"/>
    <property type="match status" value="1"/>
</dbReference>
<keyword evidence="2 7" id="KW-0813">Transport</keyword>
<dbReference type="Pfam" id="PF00528">
    <property type="entry name" value="BPD_transp_1"/>
    <property type="match status" value="1"/>
</dbReference>
<sequence length="253" mass="26279">MTPTALTAAAASALAVGAPRLTGALASGASSDGIWLNNSIIQRRLWPATLETLEMTGVSGALTVVFGLLLGLALISTGRRGQHPNRVVYEILSQIVNMGRSMPFIILMVAIIPLTRLIVGTSLGWQAACVPLTVGAIPFYARLVETAINDVDHGKVEAALMMGASSNQITWGVLVREALPTLVSSATVTIITLLGYSAMAGTVGGGGLGDLAIQYGYNGFAVDIMVIVVVLIVAIVGVIQVCGDMLSRLVDHR</sequence>
<evidence type="ECO:0000256" key="3">
    <source>
        <dbReference type="ARBA" id="ARBA00022475"/>
    </source>
</evidence>
<feature type="transmembrane region" description="Helical" evidence="7">
    <location>
        <begin position="123"/>
        <end position="141"/>
    </location>
</feature>
<evidence type="ECO:0000313" key="10">
    <source>
        <dbReference type="Proteomes" id="UP001072034"/>
    </source>
</evidence>
<comment type="subcellular location">
    <subcellularLocation>
        <location evidence="1 7">Cell membrane</location>
        <topology evidence="1 7">Multi-pass membrane protein</topology>
    </subcellularLocation>
</comment>
<reference evidence="9" key="1">
    <citation type="submission" date="2022-10" db="EMBL/GenBank/DDBJ databases">
        <title>Genome sequence of Actinomyces israelii ATCC 10048.</title>
        <authorList>
            <person name="Watt R.M."/>
            <person name="Tong W.M."/>
        </authorList>
    </citation>
    <scope>NUCLEOTIDE SEQUENCE</scope>
    <source>
        <strain evidence="9">ATCC 10048</strain>
    </source>
</reference>
<dbReference type="SUPFAM" id="SSF161098">
    <property type="entry name" value="MetI-like"/>
    <property type="match status" value="1"/>
</dbReference>
<dbReference type="InterPro" id="IPR035906">
    <property type="entry name" value="MetI-like_sf"/>
</dbReference>
<proteinExistence type="inferred from homology"/>
<name>A0ABT4I675_9ACTO</name>
<comment type="similarity">
    <text evidence="7">Belongs to the binding-protein-dependent transport system permease family.</text>
</comment>
<protein>
    <submittedName>
        <fullName evidence="9">ABC transporter permease</fullName>
    </submittedName>
</protein>
<evidence type="ECO:0000313" key="9">
    <source>
        <dbReference type="EMBL" id="MCZ0857225.1"/>
    </source>
</evidence>
<evidence type="ECO:0000259" key="8">
    <source>
        <dbReference type="PROSITE" id="PS50928"/>
    </source>
</evidence>
<dbReference type="CDD" id="cd06261">
    <property type="entry name" value="TM_PBP2"/>
    <property type="match status" value="1"/>
</dbReference>
<accession>A0ABT4I675</accession>
<dbReference type="PANTHER" id="PTHR30450:SF1">
    <property type="entry name" value="D-METHIONINE TRANSPORT SYSTEM PERMEASE PROTEIN METI-RELATED"/>
    <property type="match status" value="1"/>
</dbReference>
<organism evidence="9 10">
    <name type="scientific">Actinomyces israelii</name>
    <dbReference type="NCBI Taxonomy" id="1659"/>
    <lineage>
        <taxon>Bacteria</taxon>
        <taxon>Bacillati</taxon>
        <taxon>Actinomycetota</taxon>
        <taxon>Actinomycetes</taxon>
        <taxon>Actinomycetales</taxon>
        <taxon>Actinomycetaceae</taxon>
        <taxon>Actinomyces</taxon>
    </lineage>
</organism>
<evidence type="ECO:0000256" key="4">
    <source>
        <dbReference type="ARBA" id="ARBA00022692"/>
    </source>
</evidence>
<dbReference type="EMBL" id="JAPTMY010000006">
    <property type="protein sequence ID" value="MCZ0857225.1"/>
    <property type="molecule type" value="Genomic_DNA"/>
</dbReference>
<feature type="transmembrane region" description="Helical" evidence="7">
    <location>
        <begin position="52"/>
        <end position="75"/>
    </location>
</feature>
<evidence type="ECO:0000256" key="2">
    <source>
        <dbReference type="ARBA" id="ARBA00022448"/>
    </source>
</evidence>
<evidence type="ECO:0000256" key="7">
    <source>
        <dbReference type="RuleBase" id="RU363032"/>
    </source>
</evidence>
<dbReference type="InterPro" id="IPR051322">
    <property type="entry name" value="AA_ABC_Transporter_Permease"/>
</dbReference>
<evidence type="ECO:0000256" key="6">
    <source>
        <dbReference type="ARBA" id="ARBA00023136"/>
    </source>
</evidence>
<dbReference type="InterPro" id="IPR000515">
    <property type="entry name" value="MetI-like"/>
</dbReference>
<keyword evidence="6 7" id="KW-0472">Membrane</keyword>
<dbReference type="RefSeq" id="WP_268916861.1">
    <property type="nucleotide sequence ID" value="NZ_JAPTMY010000006.1"/>
</dbReference>
<feature type="transmembrane region" description="Helical" evidence="7">
    <location>
        <begin position="219"/>
        <end position="243"/>
    </location>
</feature>
<keyword evidence="5 7" id="KW-1133">Transmembrane helix</keyword>
<keyword evidence="3" id="KW-1003">Cell membrane</keyword>
<dbReference type="NCBIfam" id="NF008049">
    <property type="entry name" value="PRK10782.1"/>
    <property type="match status" value="1"/>
</dbReference>
<comment type="caution">
    <text evidence="9">The sequence shown here is derived from an EMBL/GenBank/DDBJ whole genome shotgun (WGS) entry which is preliminary data.</text>
</comment>
<dbReference type="PANTHER" id="PTHR30450">
    <property type="entry name" value="ABC TRANSPORTER PERMEASE"/>
    <property type="match status" value="1"/>
</dbReference>
<evidence type="ECO:0000256" key="1">
    <source>
        <dbReference type="ARBA" id="ARBA00004651"/>
    </source>
</evidence>
<gene>
    <name evidence="9" type="ORF">OHJ16_04110</name>
</gene>
<evidence type="ECO:0000256" key="5">
    <source>
        <dbReference type="ARBA" id="ARBA00022989"/>
    </source>
</evidence>
<keyword evidence="10" id="KW-1185">Reference proteome</keyword>
<feature type="domain" description="ABC transmembrane type-1" evidence="8">
    <location>
        <begin position="49"/>
        <end position="240"/>
    </location>
</feature>
<dbReference type="PROSITE" id="PS50928">
    <property type="entry name" value="ABC_TM1"/>
    <property type="match status" value="1"/>
</dbReference>
<feature type="transmembrane region" description="Helical" evidence="7">
    <location>
        <begin position="87"/>
        <end position="111"/>
    </location>
</feature>
<keyword evidence="4 7" id="KW-0812">Transmembrane</keyword>